<reference evidence="1 2" key="1">
    <citation type="journal article" date="2012" name="Science">
        <title>The Paleozoic origin of enzymatic lignin decomposition reconstructed from 31 fungal genomes.</title>
        <authorList>
            <person name="Floudas D."/>
            <person name="Binder M."/>
            <person name="Riley R."/>
            <person name="Barry K."/>
            <person name="Blanchette R.A."/>
            <person name="Henrissat B."/>
            <person name="Martinez A.T."/>
            <person name="Otillar R."/>
            <person name="Spatafora J.W."/>
            <person name="Yadav J.S."/>
            <person name="Aerts A."/>
            <person name="Benoit I."/>
            <person name="Boyd A."/>
            <person name="Carlson A."/>
            <person name="Copeland A."/>
            <person name="Coutinho P.M."/>
            <person name="de Vries R.P."/>
            <person name="Ferreira P."/>
            <person name="Findley K."/>
            <person name="Foster B."/>
            <person name="Gaskell J."/>
            <person name="Glotzer D."/>
            <person name="Gorecki P."/>
            <person name="Heitman J."/>
            <person name="Hesse C."/>
            <person name="Hori C."/>
            <person name="Igarashi K."/>
            <person name="Jurgens J.A."/>
            <person name="Kallen N."/>
            <person name="Kersten P."/>
            <person name="Kohler A."/>
            <person name="Kuees U."/>
            <person name="Kumar T.K.A."/>
            <person name="Kuo A."/>
            <person name="LaButti K."/>
            <person name="Larrondo L.F."/>
            <person name="Lindquist E."/>
            <person name="Ling A."/>
            <person name="Lombard V."/>
            <person name="Lucas S."/>
            <person name="Lundell T."/>
            <person name="Martin R."/>
            <person name="McLaughlin D.J."/>
            <person name="Morgenstern I."/>
            <person name="Morin E."/>
            <person name="Murat C."/>
            <person name="Nagy L.G."/>
            <person name="Nolan M."/>
            <person name="Ohm R.A."/>
            <person name="Patyshakuliyeva A."/>
            <person name="Rokas A."/>
            <person name="Ruiz-Duenas F.J."/>
            <person name="Sabat G."/>
            <person name="Salamov A."/>
            <person name="Samejima M."/>
            <person name="Schmutz J."/>
            <person name="Slot J.C."/>
            <person name="St John F."/>
            <person name="Stenlid J."/>
            <person name="Sun H."/>
            <person name="Sun S."/>
            <person name="Syed K."/>
            <person name="Tsang A."/>
            <person name="Wiebenga A."/>
            <person name="Young D."/>
            <person name="Pisabarro A."/>
            <person name="Eastwood D.C."/>
            <person name="Martin F."/>
            <person name="Cullen D."/>
            <person name="Grigoriev I.V."/>
            <person name="Hibbett D.S."/>
        </authorList>
    </citation>
    <scope>NUCLEOTIDE SEQUENCE [LARGE SCALE GENOMIC DNA]</scope>
    <source>
        <strain evidence="1 2">MD-104</strain>
    </source>
</reference>
<organism evidence="1 2">
    <name type="scientific">Wolfiporia cocos (strain MD-104)</name>
    <name type="common">Brown rot fungus</name>
    <dbReference type="NCBI Taxonomy" id="742152"/>
    <lineage>
        <taxon>Eukaryota</taxon>
        <taxon>Fungi</taxon>
        <taxon>Dikarya</taxon>
        <taxon>Basidiomycota</taxon>
        <taxon>Agaricomycotina</taxon>
        <taxon>Agaricomycetes</taxon>
        <taxon>Polyporales</taxon>
        <taxon>Phaeolaceae</taxon>
        <taxon>Wolfiporia</taxon>
    </lineage>
</organism>
<dbReference type="OrthoDB" id="3270311at2759"/>
<dbReference type="EMBL" id="KB468157">
    <property type="protein sequence ID" value="PCH44062.1"/>
    <property type="molecule type" value="Genomic_DNA"/>
</dbReference>
<gene>
    <name evidence="1" type="ORF">WOLCODRAFT_76746</name>
</gene>
<evidence type="ECO:0000313" key="2">
    <source>
        <dbReference type="Proteomes" id="UP000218811"/>
    </source>
</evidence>
<name>A0A2H3JPG0_WOLCO</name>
<keyword evidence="2" id="KW-1185">Reference proteome</keyword>
<evidence type="ECO:0000313" key="1">
    <source>
        <dbReference type="EMBL" id="PCH44062.1"/>
    </source>
</evidence>
<accession>A0A2H3JPG0</accession>
<dbReference type="STRING" id="742152.A0A2H3JPG0"/>
<dbReference type="Proteomes" id="UP000218811">
    <property type="component" value="Unassembled WGS sequence"/>
</dbReference>
<dbReference type="AlphaFoldDB" id="A0A2H3JPG0"/>
<protein>
    <submittedName>
        <fullName evidence="1">Uncharacterized protein</fullName>
    </submittedName>
</protein>
<sequence>MEGVSHDFGSSTQTLGSKSRTTASSVLWGHLLTKGSSASSIQRTSQGSSASSLAPIAPMDKAGTSLRVLLHDTQATLEKFSSRVDALTGGVDQSRREIMTVQKLFQQDREKMVDETVDLVNRCQREIQKAVGSPAQVSRVDEIHAELVAVDRRLETLDKRIDMLQMVWSCHMHCFVL</sequence>
<proteinExistence type="predicted"/>
<dbReference type="OMA" id="HDTHAQL"/>